<evidence type="ECO:0000256" key="1">
    <source>
        <dbReference type="ARBA" id="ARBA00004496"/>
    </source>
</evidence>
<dbReference type="PRINTS" id="PR00032">
    <property type="entry name" value="HTHARAC"/>
</dbReference>
<dbReference type="CDD" id="cd17536">
    <property type="entry name" value="REC_YesN-like"/>
    <property type="match status" value="1"/>
</dbReference>
<comment type="caution">
    <text evidence="12">The sequence shown here is derived from an EMBL/GenBank/DDBJ whole genome shotgun (WGS) entry which is preliminary data.</text>
</comment>
<keyword evidence="4" id="KW-0902">Two-component regulatory system</keyword>
<dbReference type="SMART" id="SM00448">
    <property type="entry name" value="REC"/>
    <property type="match status" value="1"/>
</dbReference>
<keyword evidence="5" id="KW-0805">Transcription regulation</keyword>
<feature type="modified residue" description="4-aspartylphosphate" evidence="8">
    <location>
        <position position="68"/>
    </location>
</feature>
<dbReference type="InterPro" id="IPR001789">
    <property type="entry name" value="Sig_transdc_resp-reg_receiver"/>
</dbReference>
<evidence type="ECO:0000313" key="12">
    <source>
        <dbReference type="EMBL" id="PDO10136.1"/>
    </source>
</evidence>
<evidence type="ECO:0000256" key="9">
    <source>
        <dbReference type="SAM" id="MobiDB-lite"/>
    </source>
</evidence>
<dbReference type="InterPro" id="IPR011006">
    <property type="entry name" value="CheY-like_superfamily"/>
</dbReference>
<keyword evidence="6" id="KW-0238">DNA-binding</keyword>
<sequence length="599" mass="69340">MRAATDSQTGSEVRLKVLIADDERHILDNLRTVLPWEEMGFDVVGLAQSGEQALELAERFGPDLVLSDIRMPNMDGLAFVERLKELRPDVEVLMITGYQDFEYARAMIRLGVRDYILKPIDYEKLEETIRILADSLRERRRRERLRESEWRELSTLAYHKLLHDLLVGHSGLRLKYYSPLDEAFGAGIDLERTRFVFLLADLEDFASTRLFWGENERKLWNFAVRNILQDAVRDFGPRAAVVQMRHGEWCVLVETAGRPSPTFKSEVEGWAERLRDAVFRHAKCRLVFAAFGRPVPAERLAEAYRALRRKIQLAVWKSEPFVWTDGTEWKPGGRPAEPLSEHRAAVASTDGARERLHDELWEMADAVSRSFRQHDPDGVEQALRRLDERLETLGEDSWERLEHVLRFVIVQLMRDMRELGVLREAEEEEMWGQLASCEDLRDARELLRELVALGGRGMRGKKNAEALMLAAKDYIDRHLGQPFGLEDVADALGISYSYFSLLFKQHFGATFVEYVTRERIERAKWLLERTDRSITDIGKAVGYAERRYFTKVFQKLTGVIPSEYRAMRRQAAAAAERRETDRTDGHETDRQAERKGDDV</sequence>
<feature type="domain" description="HTH araC/xylS-type" evidence="10">
    <location>
        <begin position="469"/>
        <end position="567"/>
    </location>
</feature>
<dbReference type="SUPFAM" id="SSF52172">
    <property type="entry name" value="CheY-like"/>
    <property type="match status" value="1"/>
</dbReference>
<evidence type="ECO:0000256" key="4">
    <source>
        <dbReference type="ARBA" id="ARBA00023012"/>
    </source>
</evidence>
<evidence type="ECO:0000256" key="2">
    <source>
        <dbReference type="ARBA" id="ARBA00022490"/>
    </source>
</evidence>
<dbReference type="GO" id="GO:0043565">
    <property type="term" value="F:sequence-specific DNA binding"/>
    <property type="evidence" value="ECO:0007669"/>
    <property type="project" value="InterPro"/>
</dbReference>
<dbReference type="SMART" id="SM00342">
    <property type="entry name" value="HTH_ARAC"/>
    <property type="match status" value="1"/>
</dbReference>
<evidence type="ECO:0000259" key="10">
    <source>
        <dbReference type="PROSITE" id="PS01124"/>
    </source>
</evidence>
<dbReference type="GO" id="GO:0005737">
    <property type="term" value="C:cytoplasm"/>
    <property type="evidence" value="ECO:0007669"/>
    <property type="project" value="UniProtKB-SubCell"/>
</dbReference>
<feature type="domain" description="Response regulatory" evidence="11">
    <location>
        <begin position="16"/>
        <end position="133"/>
    </location>
</feature>
<dbReference type="GO" id="GO:0000160">
    <property type="term" value="P:phosphorelay signal transduction system"/>
    <property type="evidence" value="ECO:0007669"/>
    <property type="project" value="UniProtKB-KW"/>
</dbReference>
<comment type="subcellular location">
    <subcellularLocation>
        <location evidence="1">Cytoplasm</location>
    </subcellularLocation>
</comment>
<dbReference type="GO" id="GO:0003700">
    <property type="term" value="F:DNA-binding transcription factor activity"/>
    <property type="evidence" value="ECO:0007669"/>
    <property type="project" value="InterPro"/>
</dbReference>
<evidence type="ECO:0000313" key="13">
    <source>
        <dbReference type="Proteomes" id="UP000243688"/>
    </source>
</evidence>
<evidence type="ECO:0000256" key="6">
    <source>
        <dbReference type="ARBA" id="ARBA00023125"/>
    </source>
</evidence>
<gene>
    <name evidence="12" type="ORF">BLM47_08885</name>
</gene>
<keyword evidence="3 8" id="KW-0597">Phosphoprotein</keyword>
<protein>
    <recommendedName>
        <fullName evidence="14">DNA-binding response regulator</fullName>
    </recommendedName>
</protein>
<dbReference type="PROSITE" id="PS50110">
    <property type="entry name" value="RESPONSE_REGULATORY"/>
    <property type="match status" value="1"/>
</dbReference>
<dbReference type="EMBL" id="MOXJ01000019">
    <property type="protein sequence ID" value="PDO10136.1"/>
    <property type="molecule type" value="Genomic_DNA"/>
</dbReference>
<dbReference type="PANTHER" id="PTHR42713:SF3">
    <property type="entry name" value="TRANSCRIPTIONAL REGULATORY PROTEIN HPTR"/>
    <property type="match status" value="1"/>
</dbReference>
<keyword evidence="7" id="KW-0804">Transcription</keyword>
<dbReference type="InterPro" id="IPR051552">
    <property type="entry name" value="HptR"/>
</dbReference>
<evidence type="ECO:0000256" key="8">
    <source>
        <dbReference type="PROSITE-ProRule" id="PRU00169"/>
    </source>
</evidence>
<evidence type="ECO:0000256" key="7">
    <source>
        <dbReference type="ARBA" id="ARBA00023163"/>
    </source>
</evidence>
<evidence type="ECO:0000256" key="5">
    <source>
        <dbReference type="ARBA" id="ARBA00023015"/>
    </source>
</evidence>
<dbReference type="PANTHER" id="PTHR42713">
    <property type="entry name" value="HISTIDINE KINASE-RELATED"/>
    <property type="match status" value="1"/>
</dbReference>
<proteinExistence type="predicted"/>
<accession>A0A2A6DZZ5</accession>
<dbReference type="Pfam" id="PF00072">
    <property type="entry name" value="Response_reg"/>
    <property type="match status" value="1"/>
</dbReference>
<organism evidence="12 13">
    <name type="scientific">Candidatus Reconcilbacillus cellulovorans</name>
    <dbReference type="NCBI Taxonomy" id="1906605"/>
    <lineage>
        <taxon>Bacteria</taxon>
        <taxon>Bacillati</taxon>
        <taxon>Bacillota</taxon>
        <taxon>Bacilli</taxon>
        <taxon>Bacillales</taxon>
        <taxon>Paenibacillaceae</taxon>
        <taxon>Candidatus Reconcilbacillus</taxon>
    </lineage>
</organism>
<evidence type="ECO:0008006" key="14">
    <source>
        <dbReference type="Google" id="ProtNLM"/>
    </source>
</evidence>
<dbReference type="Proteomes" id="UP000243688">
    <property type="component" value="Unassembled WGS sequence"/>
</dbReference>
<feature type="compositionally biased region" description="Basic and acidic residues" evidence="9">
    <location>
        <begin position="575"/>
        <end position="599"/>
    </location>
</feature>
<reference evidence="12 13" key="1">
    <citation type="submission" date="2016-12" db="EMBL/GenBank/DDBJ databases">
        <title>Candidatus Reconcilibacillus cellulovorans genome.</title>
        <authorList>
            <person name="Kolinko S."/>
            <person name="Wu Y.-W."/>
            <person name="Tachea F."/>
            <person name="Denzel E."/>
            <person name="Hiras J."/>
            <person name="Baecker N."/>
            <person name="Chan L.J."/>
            <person name="Eichorst S.A."/>
            <person name="Frey D."/>
            <person name="Adams P.D."/>
            <person name="Pray T."/>
            <person name="Tanjore D."/>
            <person name="Petzold C.J."/>
            <person name="Gladden J.M."/>
            <person name="Simmons B.A."/>
            <person name="Singer S.W."/>
        </authorList>
    </citation>
    <scope>NUCLEOTIDE SEQUENCE [LARGE SCALE GENOMIC DNA]</scope>
    <source>
        <strain evidence="12">JTherm</strain>
    </source>
</reference>
<dbReference type="Gene3D" id="1.10.10.60">
    <property type="entry name" value="Homeodomain-like"/>
    <property type="match status" value="2"/>
</dbReference>
<dbReference type="AlphaFoldDB" id="A0A2A6DZZ5"/>
<dbReference type="InterPro" id="IPR018060">
    <property type="entry name" value="HTH_AraC"/>
</dbReference>
<dbReference type="PROSITE" id="PS01124">
    <property type="entry name" value="HTH_ARAC_FAMILY_2"/>
    <property type="match status" value="1"/>
</dbReference>
<evidence type="ECO:0000259" key="11">
    <source>
        <dbReference type="PROSITE" id="PS50110"/>
    </source>
</evidence>
<feature type="region of interest" description="Disordered" evidence="9">
    <location>
        <begin position="571"/>
        <end position="599"/>
    </location>
</feature>
<name>A0A2A6DZZ5_9BACL</name>
<dbReference type="Pfam" id="PF12833">
    <property type="entry name" value="HTH_18"/>
    <property type="match status" value="1"/>
</dbReference>
<evidence type="ECO:0000256" key="3">
    <source>
        <dbReference type="ARBA" id="ARBA00022553"/>
    </source>
</evidence>
<keyword evidence="2" id="KW-0963">Cytoplasm</keyword>
<dbReference type="InterPro" id="IPR009057">
    <property type="entry name" value="Homeodomain-like_sf"/>
</dbReference>
<dbReference type="SUPFAM" id="SSF46689">
    <property type="entry name" value="Homeodomain-like"/>
    <property type="match status" value="2"/>
</dbReference>
<dbReference type="InterPro" id="IPR020449">
    <property type="entry name" value="Tscrpt_reg_AraC-type_HTH"/>
</dbReference>
<dbReference type="Gene3D" id="3.40.50.2300">
    <property type="match status" value="1"/>
</dbReference>